<protein>
    <submittedName>
        <fullName evidence="1">Tetratricopeptide repeat protein</fullName>
    </submittedName>
</protein>
<sequence>MIDVRKLESLLERGRDSALLRFGLGKHYLDANEQARAAAQLHRCVGLDPGYSAAWKLLGKAQHEIGDIAAARHAWENGVLAARRNGDVQAEKEMNVFLRRLARTSTP</sequence>
<comment type="caution">
    <text evidence="1">The sequence shown here is derived from an EMBL/GenBank/DDBJ whole genome shotgun (WGS) entry which is preliminary data.</text>
</comment>
<dbReference type="Gene3D" id="1.25.40.10">
    <property type="entry name" value="Tetratricopeptide repeat domain"/>
    <property type="match status" value="1"/>
</dbReference>
<gene>
    <name evidence="1" type="ORF">ACFFGG_15485</name>
</gene>
<proteinExistence type="predicted"/>
<organism evidence="1 2">
    <name type="scientific">Ottowia pentelensis</name>
    <dbReference type="NCBI Taxonomy" id="511108"/>
    <lineage>
        <taxon>Bacteria</taxon>
        <taxon>Pseudomonadati</taxon>
        <taxon>Pseudomonadota</taxon>
        <taxon>Betaproteobacteria</taxon>
        <taxon>Burkholderiales</taxon>
        <taxon>Comamonadaceae</taxon>
        <taxon>Ottowia</taxon>
    </lineage>
</organism>
<evidence type="ECO:0000313" key="2">
    <source>
        <dbReference type="Proteomes" id="UP001589834"/>
    </source>
</evidence>
<dbReference type="RefSeq" id="WP_058160808.1">
    <property type="nucleotide sequence ID" value="NZ_JBHLTN010000033.1"/>
</dbReference>
<dbReference type="Proteomes" id="UP001589834">
    <property type="component" value="Unassembled WGS sequence"/>
</dbReference>
<dbReference type="EMBL" id="JBHLTN010000033">
    <property type="protein sequence ID" value="MFC0593955.1"/>
    <property type="molecule type" value="Genomic_DNA"/>
</dbReference>
<reference evidence="1 2" key="1">
    <citation type="submission" date="2024-09" db="EMBL/GenBank/DDBJ databases">
        <authorList>
            <person name="Sun Q."/>
            <person name="Mori K."/>
        </authorList>
    </citation>
    <scope>NUCLEOTIDE SEQUENCE [LARGE SCALE GENOMIC DNA]</scope>
    <source>
        <strain evidence="1 2">NCAIM B.02336</strain>
    </source>
</reference>
<dbReference type="InterPro" id="IPR011990">
    <property type="entry name" value="TPR-like_helical_dom_sf"/>
</dbReference>
<evidence type="ECO:0000313" key="1">
    <source>
        <dbReference type="EMBL" id="MFC0593955.1"/>
    </source>
</evidence>
<dbReference type="Pfam" id="PF13432">
    <property type="entry name" value="TPR_16"/>
    <property type="match status" value="1"/>
</dbReference>
<keyword evidence="2" id="KW-1185">Reference proteome</keyword>
<accession>A0ABV6PVS6</accession>
<name>A0ABV6PVS6_9BURK</name>
<dbReference type="SUPFAM" id="SSF48452">
    <property type="entry name" value="TPR-like"/>
    <property type="match status" value="1"/>
</dbReference>